<evidence type="ECO:0000256" key="1">
    <source>
        <dbReference type="SAM" id="Phobius"/>
    </source>
</evidence>
<dbReference type="Proteomes" id="UP001176961">
    <property type="component" value="Unassembled WGS sequence"/>
</dbReference>
<dbReference type="AlphaFoldDB" id="A0AA36DJ95"/>
<reference evidence="2" key="1">
    <citation type="submission" date="2023-07" db="EMBL/GenBank/DDBJ databases">
        <authorList>
            <consortium name="CYATHOMIX"/>
        </authorList>
    </citation>
    <scope>NUCLEOTIDE SEQUENCE</scope>
    <source>
        <strain evidence="2">N/A</strain>
    </source>
</reference>
<keyword evidence="1" id="KW-0812">Transmembrane</keyword>
<feature type="transmembrane region" description="Helical" evidence="1">
    <location>
        <begin position="30"/>
        <end position="51"/>
    </location>
</feature>
<accession>A0AA36DJ95</accession>
<dbReference type="EMBL" id="CATQJL010000001">
    <property type="protein sequence ID" value="CAJ0588226.1"/>
    <property type="molecule type" value="Genomic_DNA"/>
</dbReference>
<sequence length="89" mass="10196">MNGSFDHKHHRDFTTNSGVDHVEQSSLDGVVFIGLCVTCAGILLMVIKLCYNYTRNFPVRKDTAAYGRSTYQRYVKEMKLVKPFVFLLC</sequence>
<keyword evidence="3" id="KW-1185">Reference proteome</keyword>
<evidence type="ECO:0000313" key="3">
    <source>
        <dbReference type="Proteomes" id="UP001176961"/>
    </source>
</evidence>
<protein>
    <submittedName>
        <fullName evidence="2">Uncharacterized protein</fullName>
    </submittedName>
</protein>
<name>A0AA36DJ95_CYLNA</name>
<proteinExistence type="predicted"/>
<gene>
    <name evidence="2" type="ORF">CYNAS_LOCUS209</name>
</gene>
<evidence type="ECO:0000313" key="2">
    <source>
        <dbReference type="EMBL" id="CAJ0588226.1"/>
    </source>
</evidence>
<keyword evidence="1" id="KW-0472">Membrane</keyword>
<keyword evidence="1" id="KW-1133">Transmembrane helix</keyword>
<organism evidence="2 3">
    <name type="scientific">Cylicocyclus nassatus</name>
    <name type="common">Nematode worm</name>
    <dbReference type="NCBI Taxonomy" id="53992"/>
    <lineage>
        <taxon>Eukaryota</taxon>
        <taxon>Metazoa</taxon>
        <taxon>Ecdysozoa</taxon>
        <taxon>Nematoda</taxon>
        <taxon>Chromadorea</taxon>
        <taxon>Rhabditida</taxon>
        <taxon>Rhabditina</taxon>
        <taxon>Rhabditomorpha</taxon>
        <taxon>Strongyloidea</taxon>
        <taxon>Strongylidae</taxon>
        <taxon>Cylicocyclus</taxon>
    </lineage>
</organism>
<comment type="caution">
    <text evidence="2">The sequence shown here is derived from an EMBL/GenBank/DDBJ whole genome shotgun (WGS) entry which is preliminary data.</text>
</comment>